<sequence>GLGRHAWDVPFYLFNPNYALVATIGEAFYGISIMFTKLSILAFYLRFATNWKLRAAIYTTMAIAVIYSLLLAFIFVYRCRPIQKHWDLTITYGSCIDWRKINIFSGVMNTATDFTILVLPVLMIRLQLPIRQKIGVIVVLMTGGFVTCITIIRLKSIVNSVSNPDFTWEDVPQIVWWTTEVDIAIVCACLPAGKPFLRRHFP</sequence>
<protein>
    <recommendedName>
        <fullName evidence="7">Rhodopsin domain-containing protein</fullName>
    </recommendedName>
</protein>
<evidence type="ECO:0000313" key="9">
    <source>
        <dbReference type="Proteomes" id="UP000244855"/>
    </source>
</evidence>
<evidence type="ECO:0000313" key="8">
    <source>
        <dbReference type="EMBL" id="PVH93966.1"/>
    </source>
</evidence>
<feature type="transmembrane region" description="Helical" evidence="6">
    <location>
        <begin position="134"/>
        <end position="154"/>
    </location>
</feature>
<name>A0A2V1D784_9PLEO</name>
<organism evidence="8 9">
    <name type="scientific">Periconia macrospinosa</name>
    <dbReference type="NCBI Taxonomy" id="97972"/>
    <lineage>
        <taxon>Eukaryota</taxon>
        <taxon>Fungi</taxon>
        <taxon>Dikarya</taxon>
        <taxon>Ascomycota</taxon>
        <taxon>Pezizomycotina</taxon>
        <taxon>Dothideomycetes</taxon>
        <taxon>Pleosporomycetidae</taxon>
        <taxon>Pleosporales</taxon>
        <taxon>Massarineae</taxon>
        <taxon>Periconiaceae</taxon>
        <taxon>Periconia</taxon>
    </lineage>
</organism>
<dbReference type="Pfam" id="PF20684">
    <property type="entry name" value="Fung_rhodopsin"/>
    <property type="match status" value="1"/>
</dbReference>
<keyword evidence="3 6" id="KW-1133">Transmembrane helix</keyword>
<accession>A0A2V1D784</accession>
<reference evidence="8 9" key="1">
    <citation type="journal article" date="2018" name="Sci. Rep.">
        <title>Comparative genomics provides insights into the lifestyle and reveals functional heterogeneity of dark septate endophytic fungi.</title>
        <authorList>
            <person name="Knapp D.G."/>
            <person name="Nemeth J.B."/>
            <person name="Barry K."/>
            <person name="Hainaut M."/>
            <person name="Henrissat B."/>
            <person name="Johnson J."/>
            <person name="Kuo A."/>
            <person name="Lim J.H.P."/>
            <person name="Lipzen A."/>
            <person name="Nolan M."/>
            <person name="Ohm R.A."/>
            <person name="Tamas L."/>
            <person name="Grigoriev I.V."/>
            <person name="Spatafora J.W."/>
            <person name="Nagy L.G."/>
            <person name="Kovacs G.M."/>
        </authorList>
    </citation>
    <scope>NUCLEOTIDE SEQUENCE [LARGE SCALE GENOMIC DNA]</scope>
    <source>
        <strain evidence="8 9">DSE2036</strain>
    </source>
</reference>
<gene>
    <name evidence="8" type="ORF">DM02DRAFT_496663</name>
</gene>
<keyword evidence="2 6" id="KW-0812">Transmembrane</keyword>
<feature type="transmembrane region" description="Helical" evidence="6">
    <location>
        <begin position="57"/>
        <end position="77"/>
    </location>
</feature>
<comment type="similarity">
    <text evidence="5">Belongs to the SAT4 family.</text>
</comment>
<dbReference type="InterPro" id="IPR052337">
    <property type="entry name" value="SAT4-like"/>
</dbReference>
<dbReference type="PANTHER" id="PTHR33048:SF124">
    <property type="entry name" value="INTEGRAL MEMBRANE PROTEIN"/>
    <property type="match status" value="1"/>
</dbReference>
<keyword evidence="4 6" id="KW-0472">Membrane</keyword>
<evidence type="ECO:0000256" key="4">
    <source>
        <dbReference type="ARBA" id="ARBA00023136"/>
    </source>
</evidence>
<feature type="non-terminal residue" evidence="8">
    <location>
        <position position="202"/>
    </location>
</feature>
<keyword evidence="9" id="KW-1185">Reference proteome</keyword>
<dbReference type="EMBL" id="KZ805557">
    <property type="protein sequence ID" value="PVH93966.1"/>
    <property type="molecule type" value="Genomic_DNA"/>
</dbReference>
<feature type="transmembrane region" description="Helical" evidence="6">
    <location>
        <begin position="101"/>
        <end position="122"/>
    </location>
</feature>
<evidence type="ECO:0000256" key="5">
    <source>
        <dbReference type="ARBA" id="ARBA00038359"/>
    </source>
</evidence>
<dbReference type="OrthoDB" id="444631at2759"/>
<comment type="subcellular location">
    <subcellularLocation>
        <location evidence="1">Membrane</location>
        <topology evidence="1">Multi-pass membrane protein</topology>
    </subcellularLocation>
</comment>
<dbReference type="InterPro" id="IPR049326">
    <property type="entry name" value="Rhodopsin_dom_fungi"/>
</dbReference>
<dbReference type="STRING" id="97972.A0A2V1D784"/>
<dbReference type="GO" id="GO:0016020">
    <property type="term" value="C:membrane"/>
    <property type="evidence" value="ECO:0007669"/>
    <property type="project" value="UniProtKB-SubCell"/>
</dbReference>
<evidence type="ECO:0000259" key="7">
    <source>
        <dbReference type="Pfam" id="PF20684"/>
    </source>
</evidence>
<evidence type="ECO:0000256" key="1">
    <source>
        <dbReference type="ARBA" id="ARBA00004141"/>
    </source>
</evidence>
<dbReference type="Proteomes" id="UP000244855">
    <property type="component" value="Unassembled WGS sequence"/>
</dbReference>
<feature type="transmembrane region" description="Helical" evidence="6">
    <location>
        <begin position="20"/>
        <end position="45"/>
    </location>
</feature>
<feature type="non-terminal residue" evidence="8">
    <location>
        <position position="1"/>
    </location>
</feature>
<dbReference type="PANTHER" id="PTHR33048">
    <property type="entry name" value="PTH11-LIKE INTEGRAL MEMBRANE PROTEIN (AFU_ORTHOLOGUE AFUA_5G11245)"/>
    <property type="match status" value="1"/>
</dbReference>
<evidence type="ECO:0000256" key="6">
    <source>
        <dbReference type="SAM" id="Phobius"/>
    </source>
</evidence>
<proteinExistence type="inferred from homology"/>
<feature type="domain" description="Rhodopsin" evidence="7">
    <location>
        <begin position="1"/>
        <end position="199"/>
    </location>
</feature>
<evidence type="ECO:0000256" key="3">
    <source>
        <dbReference type="ARBA" id="ARBA00022989"/>
    </source>
</evidence>
<dbReference type="AlphaFoldDB" id="A0A2V1D784"/>
<evidence type="ECO:0000256" key="2">
    <source>
        <dbReference type="ARBA" id="ARBA00022692"/>
    </source>
</evidence>